<dbReference type="EMBL" id="JACASE010000004">
    <property type="protein sequence ID" value="KAF6475291.1"/>
    <property type="molecule type" value="Genomic_DNA"/>
</dbReference>
<feature type="compositionally biased region" description="Low complexity" evidence="1">
    <location>
        <begin position="391"/>
        <end position="410"/>
    </location>
</feature>
<accession>A0A7J8HTH7</accession>
<evidence type="ECO:0000313" key="3">
    <source>
        <dbReference type="EMBL" id="KAF6475291.1"/>
    </source>
</evidence>
<organism evidence="3 4">
    <name type="scientific">Rousettus aegyptiacus</name>
    <name type="common">Egyptian fruit bat</name>
    <name type="synonym">Pteropus aegyptiacus</name>
    <dbReference type="NCBI Taxonomy" id="9407"/>
    <lineage>
        <taxon>Eukaryota</taxon>
        <taxon>Metazoa</taxon>
        <taxon>Chordata</taxon>
        <taxon>Craniata</taxon>
        <taxon>Vertebrata</taxon>
        <taxon>Euteleostomi</taxon>
        <taxon>Mammalia</taxon>
        <taxon>Eutheria</taxon>
        <taxon>Laurasiatheria</taxon>
        <taxon>Chiroptera</taxon>
        <taxon>Yinpterochiroptera</taxon>
        <taxon>Pteropodoidea</taxon>
        <taxon>Pteropodidae</taxon>
        <taxon>Rousettinae</taxon>
        <taxon>Rousettus</taxon>
    </lineage>
</organism>
<feature type="chain" id="PRO_5029658062" evidence="2">
    <location>
        <begin position="26"/>
        <end position="523"/>
    </location>
</feature>
<dbReference type="Proteomes" id="UP000593571">
    <property type="component" value="Unassembled WGS sequence"/>
</dbReference>
<evidence type="ECO:0000256" key="2">
    <source>
        <dbReference type="SAM" id="SignalP"/>
    </source>
</evidence>
<sequence length="523" mass="54783">MGSLWGLALTLYFCCWQAGAPGSSAGPTTRGRSPLVTMSHTEVPTVTLRVNINSEGTSQTPDLAETSVPSHIPLVTQTLGTQTSDRTLIPASTISEAVTRETKTIFPTTETRDLTKITPSKFMVVITSLMETSATSGSPSGTGMTTVKTVIRSDLSEALFDTLCTDDSSEETKRITIDTLTLAYISAEARALALESNSVPAITISQTLSPDTTSPSEVFFANTDTAIEVIGCGVTEIETIANNPGTSDIDHSPTGGKTLSTPDTSALPDFTEAKSYLTGTTTSSETLSTAGTTESATPDTTVETLLLTESTTERETTAAKATTSSGTLVTINMNPLEETSALSVEITSHTEVSGAVTMSLEAGSTAGQATFPAGSSAIVYSLSEVANAKESTSLETSTTDSTTSGTVLTSRSPLSSIHLTVTKNSQEKEITLAKTTASAKTSKTASTAGGKPPTTTLTIAGTRWDTETTASRDGGFLLLRLSVASPEDLTDPRVAEKLMHHLRRELHTLMPLIQVSLLRVKRD</sequence>
<dbReference type="AlphaFoldDB" id="A0A7J8HTH7"/>
<protein>
    <submittedName>
        <fullName evidence="3">Mucin 20, cell surface associated</fullName>
    </submittedName>
</protein>
<reference evidence="3 4" key="1">
    <citation type="journal article" date="2020" name="Nature">
        <title>Six reference-quality genomes reveal evolution of bat adaptations.</title>
        <authorList>
            <person name="Jebb D."/>
            <person name="Huang Z."/>
            <person name="Pippel M."/>
            <person name="Hughes G.M."/>
            <person name="Lavrichenko K."/>
            <person name="Devanna P."/>
            <person name="Winkler S."/>
            <person name="Jermiin L.S."/>
            <person name="Skirmuntt E.C."/>
            <person name="Katzourakis A."/>
            <person name="Burkitt-Gray L."/>
            <person name="Ray D.A."/>
            <person name="Sullivan K.A.M."/>
            <person name="Roscito J.G."/>
            <person name="Kirilenko B.M."/>
            <person name="Davalos L.M."/>
            <person name="Corthals A.P."/>
            <person name="Power M.L."/>
            <person name="Jones G."/>
            <person name="Ransome R.D."/>
            <person name="Dechmann D.K.N."/>
            <person name="Locatelli A.G."/>
            <person name="Puechmaille S.J."/>
            <person name="Fedrigo O."/>
            <person name="Jarvis E.D."/>
            <person name="Hiller M."/>
            <person name="Vernes S.C."/>
            <person name="Myers E.W."/>
            <person name="Teeling E.C."/>
        </authorList>
    </citation>
    <scope>NUCLEOTIDE SEQUENCE [LARGE SCALE GENOMIC DNA]</scope>
    <source>
        <strain evidence="3">MRouAeg1</strain>
        <tissue evidence="3">Muscle</tissue>
    </source>
</reference>
<proteinExistence type="predicted"/>
<feature type="compositionally biased region" description="Polar residues" evidence="1">
    <location>
        <begin position="255"/>
        <end position="264"/>
    </location>
</feature>
<feature type="compositionally biased region" description="Low complexity" evidence="1">
    <location>
        <begin position="277"/>
        <end position="300"/>
    </location>
</feature>
<name>A0A7J8HTH7_ROUAE</name>
<gene>
    <name evidence="3" type="ORF">HJG63_013717</name>
</gene>
<dbReference type="InterPro" id="IPR034551">
    <property type="entry name" value="MUC20"/>
</dbReference>
<comment type="caution">
    <text evidence="3">The sequence shown here is derived from an EMBL/GenBank/DDBJ whole genome shotgun (WGS) entry which is preliminary data.</text>
</comment>
<feature type="region of interest" description="Disordered" evidence="1">
    <location>
        <begin position="389"/>
        <end position="410"/>
    </location>
</feature>
<feature type="signal peptide" evidence="2">
    <location>
        <begin position="1"/>
        <end position="25"/>
    </location>
</feature>
<dbReference type="PANTHER" id="PTHR37358:SF1">
    <property type="entry name" value="MUCIN-20"/>
    <property type="match status" value="1"/>
</dbReference>
<evidence type="ECO:0000313" key="4">
    <source>
        <dbReference type="Proteomes" id="UP000593571"/>
    </source>
</evidence>
<evidence type="ECO:0000256" key="1">
    <source>
        <dbReference type="SAM" id="MobiDB-lite"/>
    </source>
</evidence>
<dbReference type="OrthoDB" id="9451599at2759"/>
<keyword evidence="2" id="KW-0732">Signal</keyword>
<dbReference type="PANTHER" id="PTHR37358">
    <property type="entry name" value="MUCIN-20"/>
    <property type="match status" value="1"/>
</dbReference>
<dbReference type="GO" id="GO:0048012">
    <property type="term" value="P:hepatocyte growth factor receptor signaling pathway"/>
    <property type="evidence" value="ECO:0007669"/>
    <property type="project" value="InterPro"/>
</dbReference>
<feature type="region of interest" description="Disordered" evidence="1">
    <location>
        <begin position="243"/>
        <end position="300"/>
    </location>
</feature>
<keyword evidence="4" id="KW-1185">Reference proteome</keyword>